<sequence length="260" mass="29992">MHKLSIITPVYNGKRFIEFCIRSVIEQNCPEVEHVIVDGGSTDGTVEIIRNYANNYSHIRWFSEKDRGQSDAMNKGIAIAQGAVLGFLNVDDYYEAGTLNRIVTLFRTLDEPTLAVGNCHVWREDGSLWFVSAPRKLCWKKILAGRYREAFPMNSSGYFYHRSLHNLIGPYDPDDHYSLDVDFILRALMHVRFVYLDEHWGNYRYLPGTKTFEDDMSGGNAVRLAALRARYLRNLPPFDRLVIVADNLCMRVISRLRGYL</sequence>
<dbReference type="PANTHER" id="PTHR22916">
    <property type="entry name" value="GLYCOSYLTRANSFERASE"/>
    <property type="match status" value="1"/>
</dbReference>
<dbReference type="Proteomes" id="UP000618926">
    <property type="component" value="Unassembled WGS sequence"/>
</dbReference>
<dbReference type="PANTHER" id="PTHR22916:SF65">
    <property type="entry name" value="SLR1065 PROTEIN"/>
    <property type="match status" value="1"/>
</dbReference>
<dbReference type="EMBL" id="JADBFD010000004">
    <property type="protein sequence ID" value="MBE2887209.1"/>
    <property type="molecule type" value="Genomic_DNA"/>
</dbReference>
<dbReference type="Gene3D" id="3.90.550.10">
    <property type="entry name" value="Spore Coat Polysaccharide Biosynthesis Protein SpsA, Chain A"/>
    <property type="match status" value="1"/>
</dbReference>
<evidence type="ECO:0000313" key="3">
    <source>
        <dbReference type="Proteomes" id="UP000618926"/>
    </source>
</evidence>
<dbReference type="InterPro" id="IPR029044">
    <property type="entry name" value="Nucleotide-diphossugar_trans"/>
</dbReference>
<dbReference type="InterPro" id="IPR001173">
    <property type="entry name" value="Glyco_trans_2-like"/>
</dbReference>
<comment type="caution">
    <text evidence="2">The sequence shown here is derived from an EMBL/GenBank/DDBJ whole genome shotgun (WGS) entry which is preliminary data.</text>
</comment>
<dbReference type="SUPFAM" id="SSF53448">
    <property type="entry name" value="Nucleotide-diphospho-sugar transferases"/>
    <property type="match status" value="1"/>
</dbReference>
<dbReference type="CDD" id="cd06433">
    <property type="entry name" value="GT_2_WfgS_like"/>
    <property type="match status" value="1"/>
</dbReference>
<dbReference type="Pfam" id="PF00535">
    <property type="entry name" value="Glycos_transf_2"/>
    <property type="match status" value="1"/>
</dbReference>
<accession>A0ABR9NSK1</accession>
<evidence type="ECO:0000259" key="1">
    <source>
        <dbReference type="Pfam" id="PF00535"/>
    </source>
</evidence>
<protein>
    <submittedName>
        <fullName evidence="2">Glycosyltransferase</fullName>
    </submittedName>
</protein>
<proteinExistence type="predicted"/>
<name>A0ABR9NSK1_9BACT</name>
<organism evidence="2 3">
    <name type="scientific">Geobacter anodireducens</name>
    <dbReference type="NCBI Taxonomy" id="1340425"/>
    <lineage>
        <taxon>Bacteria</taxon>
        <taxon>Pseudomonadati</taxon>
        <taxon>Thermodesulfobacteriota</taxon>
        <taxon>Desulfuromonadia</taxon>
        <taxon>Geobacterales</taxon>
        <taxon>Geobacteraceae</taxon>
        <taxon>Geobacter</taxon>
    </lineage>
</organism>
<keyword evidence="3" id="KW-1185">Reference proteome</keyword>
<dbReference type="RefSeq" id="WP_192905148.1">
    <property type="nucleotide sequence ID" value="NZ_JADBFD010000004.1"/>
</dbReference>
<feature type="domain" description="Glycosyltransferase 2-like" evidence="1">
    <location>
        <begin position="5"/>
        <end position="133"/>
    </location>
</feature>
<gene>
    <name evidence="2" type="ORF">IIE05_04420</name>
</gene>
<reference evidence="2 3" key="1">
    <citation type="submission" date="2020-10" db="EMBL/GenBank/DDBJ databases">
        <title>Investigation of anaerobic biodegradation of phenanthrene by a sulfate-dependent Geobacter anodireducens strain PheS2.</title>
        <authorList>
            <person name="Zhang Z."/>
        </authorList>
    </citation>
    <scope>NUCLEOTIDE SEQUENCE [LARGE SCALE GENOMIC DNA]</scope>
    <source>
        <strain evidence="2 3">PheS2</strain>
    </source>
</reference>
<evidence type="ECO:0000313" key="2">
    <source>
        <dbReference type="EMBL" id="MBE2887209.1"/>
    </source>
</evidence>